<evidence type="ECO:0000256" key="1">
    <source>
        <dbReference type="ARBA" id="ARBA00017146"/>
    </source>
</evidence>
<dbReference type="EMBL" id="BAABJP010000011">
    <property type="protein sequence ID" value="GAA5156295.1"/>
    <property type="molecule type" value="Genomic_DNA"/>
</dbReference>
<dbReference type="SMART" id="SM00422">
    <property type="entry name" value="HTH_MERR"/>
    <property type="match status" value="1"/>
</dbReference>
<reference evidence="11" key="1">
    <citation type="journal article" date="2019" name="Int. J. Syst. Evol. Microbiol.">
        <title>The Global Catalogue of Microorganisms (GCM) 10K type strain sequencing project: providing services to taxonomists for standard genome sequencing and annotation.</title>
        <authorList>
            <consortium name="The Broad Institute Genomics Platform"/>
            <consortium name="The Broad Institute Genome Sequencing Center for Infectious Disease"/>
            <person name="Wu L."/>
            <person name="Ma J."/>
        </authorList>
    </citation>
    <scope>NUCLEOTIDE SEQUENCE [LARGE SCALE GENOMIC DNA]</scope>
    <source>
        <strain evidence="11">JCM 18303</strain>
    </source>
</reference>
<evidence type="ECO:0000256" key="7">
    <source>
        <dbReference type="ARBA" id="ARBA00024874"/>
    </source>
</evidence>
<evidence type="ECO:0000256" key="4">
    <source>
        <dbReference type="ARBA" id="ARBA00023015"/>
    </source>
</evidence>
<keyword evidence="6" id="KW-0804">Transcription</keyword>
<dbReference type="PANTHER" id="PTHR30204">
    <property type="entry name" value="REDOX-CYCLING DRUG-SENSING TRANSCRIPTIONAL ACTIVATOR SOXR"/>
    <property type="match status" value="1"/>
</dbReference>
<dbReference type="InterPro" id="IPR009061">
    <property type="entry name" value="DNA-bd_dom_put_sf"/>
</dbReference>
<comment type="caution">
    <text evidence="10">The sequence shown here is derived from an EMBL/GenBank/DDBJ whole genome shotgun (WGS) entry which is preliminary data.</text>
</comment>
<organism evidence="10 11">
    <name type="scientific">Pseudonocardia eucalypti</name>
    <dbReference type="NCBI Taxonomy" id="648755"/>
    <lineage>
        <taxon>Bacteria</taxon>
        <taxon>Bacillati</taxon>
        <taxon>Actinomycetota</taxon>
        <taxon>Actinomycetes</taxon>
        <taxon>Pseudonocardiales</taxon>
        <taxon>Pseudonocardiaceae</taxon>
        <taxon>Pseudonocardia</taxon>
    </lineage>
</organism>
<sequence>MRTSELAGQAGVNVETLRYYERRGLVDHPPRTPGGYRNYPPNAVEVLRFIKRAQQLGFSLDEVEELLHLDAGGPDGCETARALAQARHADLEARIADLQRMREGLAELLATCELPRADRICPLLDAINNPPDTSQITPSAGSRR</sequence>
<keyword evidence="3" id="KW-0476">Mercury</keyword>
<dbReference type="Proteomes" id="UP001428817">
    <property type="component" value="Unassembled WGS sequence"/>
</dbReference>
<evidence type="ECO:0000313" key="10">
    <source>
        <dbReference type="EMBL" id="GAA5156295.1"/>
    </source>
</evidence>
<keyword evidence="2" id="KW-0475">Mercuric resistance</keyword>
<evidence type="ECO:0000256" key="2">
    <source>
        <dbReference type="ARBA" id="ARBA00022466"/>
    </source>
</evidence>
<protein>
    <recommendedName>
        <fullName evidence="1">Mercuric resistance operon regulatory protein</fullName>
    </recommendedName>
</protein>
<feature type="coiled-coil region" evidence="8">
    <location>
        <begin position="81"/>
        <end position="108"/>
    </location>
</feature>
<keyword evidence="5" id="KW-0238">DNA-binding</keyword>
<dbReference type="CDD" id="cd04783">
    <property type="entry name" value="HTH_MerR1"/>
    <property type="match status" value="1"/>
</dbReference>
<evidence type="ECO:0000256" key="3">
    <source>
        <dbReference type="ARBA" id="ARBA00022914"/>
    </source>
</evidence>
<proteinExistence type="predicted"/>
<comment type="function">
    <text evidence="7">Mediates the mercuric-dependent induction of mercury resistance operon. In the absence of mercury MerR represses transcription by binding tightly to the mer operator region; when mercury is present the dimeric complex binds a single ion and becomes a potent transcriptional activator, while remaining bound to the mer site.</text>
</comment>
<evidence type="ECO:0000313" key="11">
    <source>
        <dbReference type="Proteomes" id="UP001428817"/>
    </source>
</evidence>
<dbReference type="InterPro" id="IPR047057">
    <property type="entry name" value="MerR_fam"/>
</dbReference>
<dbReference type="InterPro" id="IPR000551">
    <property type="entry name" value="MerR-type_HTH_dom"/>
</dbReference>
<dbReference type="Gene3D" id="1.10.1660.10">
    <property type="match status" value="1"/>
</dbReference>
<name>A0ABP9Q3J9_9PSEU</name>
<dbReference type="RefSeq" id="WP_185059756.1">
    <property type="nucleotide sequence ID" value="NZ_BAABJP010000011.1"/>
</dbReference>
<dbReference type="Pfam" id="PF13411">
    <property type="entry name" value="MerR_1"/>
    <property type="match status" value="1"/>
</dbReference>
<keyword evidence="4" id="KW-0805">Transcription regulation</keyword>
<dbReference type="SUPFAM" id="SSF46955">
    <property type="entry name" value="Putative DNA-binding domain"/>
    <property type="match status" value="1"/>
</dbReference>
<evidence type="ECO:0000256" key="8">
    <source>
        <dbReference type="SAM" id="Coils"/>
    </source>
</evidence>
<dbReference type="PRINTS" id="PR00040">
    <property type="entry name" value="HTHMERR"/>
</dbReference>
<accession>A0ABP9Q3J9</accession>
<evidence type="ECO:0000256" key="5">
    <source>
        <dbReference type="ARBA" id="ARBA00023125"/>
    </source>
</evidence>
<dbReference type="PROSITE" id="PS00552">
    <property type="entry name" value="HTH_MERR_1"/>
    <property type="match status" value="1"/>
</dbReference>
<dbReference type="InterPro" id="IPR011794">
    <property type="entry name" value="MerR"/>
</dbReference>
<keyword evidence="8" id="KW-0175">Coiled coil</keyword>
<dbReference type="PROSITE" id="PS50937">
    <property type="entry name" value="HTH_MERR_2"/>
    <property type="match status" value="1"/>
</dbReference>
<keyword evidence="11" id="KW-1185">Reference proteome</keyword>
<feature type="domain" description="HTH merR-type" evidence="9">
    <location>
        <begin position="1"/>
        <end position="69"/>
    </location>
</feature>
<gene>
    <name evidence="10" type="primary">merR</name>
    <name evidence="10" type="ORF">GCM10023321_31760</name>
</gene>
<evidence type="ECO:0000259" key="9">
    <source>
        <dbReference type="PROSITE" id="PS50937"/>
    </source>
</evidence>
<dbReference type="PANTHER" id="PTHR30204:SF94">
    <property type="entry name" value="HEAVY METAL-DEPENDENT TRANSCRIPTIONAL REGULATOR HI_0293-RELATED"/>
    <property type="match status" value="1"/>
</dbReference>
<evidence type="ECO:0000256" key="6">
    <source>
        <dbReference type="ARBA" id="ARBA00023163"/>
    </source>
</evidence>